<evidence type="ECO:0000313" key="5">
    <source>
        <dbReference type="Proteomes" id="UP001172055"/>
    </source>
</evidence>
<dbReference type="EC" id="2.7.7.65" evidence="4"/>
<dbReference type="Pfam" id="PF00990">
    <property type="entry name" value="GGDEF"/>
    <property type="match status" value="1"/>
</dbReference>
<dbReference type="PANTHER" id="PTHR45138">
    <property type="entry name" value="REGULATORY COMPONENTS OF SENSORY TRANSDUCTION SYSTEM"/>
    <property type="match status" value="1"/>
</dbReference>
<evidence type="ECO:0000313" key="4">
    <source>
        <dbReference type="EMBL" id="MDN7242430.1"/>
    </source>
</evidence>
<feature type="coiled-coil region" evidence="1">
    <location>
        <begin position="106"/>
        <end position="140"/>
    </location>
</feature>
<reference evidence="4 5" key="1">
    <citation type="submission" date="2023-06" db="EMBL/GenBank/DDBJ databases">
        <title>Novel species in genus Planococcus.</title>
        <authorList>
            <person name="Ning S."/>
        </authorList>
    </citation>
    <scope>NUCLEOTIDE SEQUENCE [LARGE SCALE GENOMIC DNA]</scope>
    <source>
        <strain evidence="4 5">N028</strain>
    </source>
</reference>
<proteinExistence type="predicted"/>
<keyword evidence="2" id="KW-0812">Transmembrane</keyword>
<dbReference type="GO" id="GO:0052621">
    <property type="term" value="F:diguanylate cyclase activity"/>
    <property type="evidence" value="ECO:0007669"/>
    <property type="project" value="UniProtKB-EC"/>
</dbReference>
<keyword evidence="2" id="KW-1133">Transmembrane helix</keyword>
<dbReference type="EMBL" id="JAUJWV010000001">
    <property type="protein sequence ID" value="MDN7242430.1"/>
    <property type="molecule type" value="Genomic_DNA"/>
</dbReference>
<feature type="domain" description="GGDEF" evidence="3">
    <location>
        <begin position="167"/>
        <end position="304"/>
    </location>
</feature>
<evidence type="ECO:0000256" key="1">
    <source>
        <dbReference type="SAM" id="Coils"/>
    </source>
</evidence>
<accession>A0ABT8N3H1</accession>
<organism evidence="4 5">
    <name type="scientific">Planococcus shixiaomingii</name>
    <dbReference type="NCBI Taxonomy" id="3058393"/>
    <lineage>
        <taxon>Bacteria</taxon>
        <taxon>Bacillati</taxon>
        <taxon>Bacillota</taxon>
        <taxon>Bacilli</taxon>
        <taxon>Bacillales</taxon>
        <taxon>Caryophanaceae</taxon>
        <taxon>Planococcus</taxon>
    </lineage>
</organism>
<dbReference type="NCBIfam" id="TIGR00254">
    <property type="entry name" value="GGDEF"/>
    <property type="match status" value="1"/>
</dbReference>
<dbReference type="CDD" id="cd01949">
    <property type="entry name" value="GGDEF"/>
    <property type="match status" value="1"/>
</dbReference>
<feature type="transmembrane region" description="Helical" evidence="2">
    <location>
        <begin position="49"/>
        <end position="66"/>
    </location>
</feature>
<sequence>MRFIFFFLIWGVVVTLRAQEEYGSLMACAVNFMSVAIFFHASNKKLLQVYSVPVVLLVIGLPFFQLSEVVLIGHYVNLSLFLFFCWLGSRMLYQSSITSFYNSLLLTETNENLAQIISEKEEINRELKEVNVQLKKLATLDELTNLPNRRGLRQYIDKAMQLPASKRTLSFIMLDIDDFKLFNDNYGHFEGDRVLHLVAQQIKSCTADANCHVSRFGGEEFIITVFDQAPEAVFELADCIVSSMGKLKILHEFSTVADYVTVSIGIATGEVENEVQIEALKEQADFALYEAKSRGKNRVEVAKEKTADSTIQY</sequence>
<feature type="transmembrane region" description="Helical" evidence="2">
    <location>
        <begin position="72"/>
        <end position="93"/>
    </location>
</feature>
<keyword evidence="5" id="KW-1185">Reference proteome</keyword>
<dbReference type="SMART" id="SM00267">
    <property type="entry name" value="GGDEF"/>
    <property type="match status" value="1"/>
</dbReference>
<evidence type="ECO:0000256" key="2">
    <source>
        <dbReference type="SAM" id="Phobius"/>
    </source>
</evidence>
<dbReference type="PANTHER" id="PTHR45138:SF9">
    <property type="entry name" value="DIGUANYLATE CYCLASE DGCM-RELATED"/>
    <property type="match status" value="1"/>
</dbReference>
<keyword evidence="4" id="KW-0808">Transferase</keyword>
<gene>
    <name evidence="4" type="ORF">QWY14_11510</name>
</gene>
<dbReference type="InterPro" id="IPR000160">
    <property type="entry name" value="GGDEF_dom"/>
</dbReference>
<dbReference type="RefSeq" id="WP_301723925.1">
    <property type="nucleotide sequence ID" value="NZ_JAUJWV010000001.1"/>
</dbReference>
<keyword evidence="4" id="KW-0548">Nucleotidyltransferase</keyword>
<dbReference type="InterPro" id="IPR043128">
    <property type="entry name" value="Rev_trsase/Diguanyl_cyclase"/>
</dbReference>
<dbReference type="Proteomes" id="UP001172055">
    <property type="component" value="Unassembled WGS sequence"/>
</dbReference>
<keyword evidence="2" id="KW-0472">Membrane</keyword>
<comment type="caution">
    <text evidence="4">The sequence shown here is derived from an EMBL/GenBank/DDBJ whole genome shotgun (WGS) entry which is preliminary data.</text>
</comment>
<feature type="transmembrane region" description="Helical" evidence="2">
    <location>
        <begin position="25"/>
        <end position="42"/>
    </location>
</feature>
<dbReference type="SUPFAM" id="SSF55073">
    <property type="entry name" value="Nucleotide cyclase"/>
    <property type="match status" value="1"/>
</dbReference>
<dbReference type="Gene3D" id="3.30.70.270">
    <property type="match status" value="1"/>
</dbReference>
<evidence type="ECO:0000259" key="3">
    <source>
        <dbReference type="PROSITE" id="PS50887"/>
    </source>
</evidence>
<dbReference type="PROSITE" id="PS50887">
    <property type="entry name" value="GGDEF"/>
    <property type="match status" value="1"/>
</dbReference>
<name>A0ABT8N3H1_9BACL</name>
<protein>
    <submittedName>
        <fullName evidence="4">GGDEF domain-containing protein</fullName>
        <ecNumber evidence="4">2.7.7.65</ecNumber>
    </submittedName>
</protein>
<keyword evidence="1" id="KW-0175">Coiled coil</keyword>
<dbReference type="InterPro" id="IPR029787">
    <property type="entry name" value="Nucleotide_cyclase"/>
</dbReference>
<dbReference type="InterPro" id="IPR050469">
    <property type="entry name" value="Diguanylate_Cyclase"/>
</dbReference>